<sequence length="171" mass="18999">MERWTEDEFRRIALDTRISERTLDACRDVLVGGMLGVDAANKHKMFPSQISRALTTLREKHAEVIEISSVSKESDEMLQYVASEVAKALQGKDFQCVLAEAGQTYDGQVIAQSKGYLVQKVGRVGVLHDLARFSKLPPLNEDLRIAYGKAGGLAKVWALLPEQERGKGPER</sequence>
<dbReference type="Gene3D" id="1.10.10.2690">
    <property type="match status" value="1"/>
</dbReference>
<keyword evidence="1" id="KW-0805">Transcription regulation</keyword>
<feature type="domain" description="KfrB" evidence="3">
    <location>
        <begin position="104"/>
        <end position="151"/>
    </location>
</feature>
<evidence type="ECO:0000259" key="3">
    <source>
        <dbReference type="Pfam" id="PF18790"/>
    </source>
</evidence>
<dbReference type="Proteomes" id="UP000494261">
    <property type="component" value="Unassembled WGS sequence"/>
</dbReference>
<evidence type="ECO:0000256" key="1">
    <source>
        <dbReference type="ARBA" id="ARBA00023015"/>
    </source>
</evidence>
<evidence type="ECO:0000313" key="5">
    <source>
        <dbReference type="Proteomes" id="UP000494261"/>
    </source>
</evidence>
<evidence type="ECO:0000313" key="4">
    <source>
        <dbReference type="EMBL" id="VWB97884.1"/>
    </source>
</evidence>
<reference evidence="4 5" key="1">
    <citation type="submission" date="2019-09" db="EMBL/GenBank/DDBJ databases">
        <authorList>
            <person name="Depoorter E."/>
        </authorList>
    </citation>
    <scope>NUCLEOTIDE SEQUENCE [LARGE SCALE GENOMIC DNA]</scope>
    <source>
        <strain evidence="4">LMG 13014</strain>
    </source>
</reference>
<organism evidence="4 5">
    <name type="scientific">Burkholderia aenigmatica</name>
    <dbReference type="NCBI Taxonomy" id="2015348"/>
    <lineage>
        <taxon>Bacteria</taxon>
        <taxon>Pseudomonadati</taxon>
        <taxon>Pseudomonadota</taxon>
        <taxon>Betaproteobacteria</taxon>
        <taxon>Burkholderiales</taxon>
        <taxon>Burkholderiaceae</taxon>
        <taxon>Burkholderia</taxon>
        <taxon>Burkholderia cepacia complex</taxon>
    </lineage>
</organism>
<proteinExistence type="predicted"/>
<dbReference type="EMBL" id="CABVQC010000033">
    <property type="protein sequence ID" value="VWB97884.1"/>
    <property type="molecule type" value="Genomic_DNA"/>
</dbReference>
<evidence type="ECO:0000256" key="2">
    <source>
        <dbReference type="ARBA" id="ARBA00023163"/>
    </source>
</evidence>
<dbReference type="RefSeq" id="WP_175024172.1">
    <property type="nucleotide sequence ID" value="NZ_CABVQC010000033.1"/>
</dbReference>
<keyword evidence="2" id="KW-0804">Transcription</keyword>
<dbReference type="AlphaFoldDB" id="A0A6P2NSE2"/>
<protein>
    <recommendedName>
        <fullName evidence="3">KfrB domain-containing protein</fullName>
    </recommendedName>
</protein>
<dbReference type="Pfam" id="PF18790">
    <property type="entry name" value="KfrB"/>
    <property type="match status" value="1"/>
</dbReference>
<accession>A0A6P2NSE2</accession>
<dbReference type="InterPro" id="IPR040782">
    <property type="entry name" value="KfrB"/>
</dbReference>
<dbReference type="InterPro" id="IPR053721">
    <property type="entry name" value="Fimbrial_Adhesin_Reg"/>
</dbReference>
<gene>
    <name evidence="4" type="ORF">BLA13014_04576</name>
</gene>
<name>A0A6P2NSE2_9BURK</name>